<feature type="chain" id="PRO_5039656340" evidence="2">
    <location>
        <begin position="34"/>
        <end position="383"/>
    </location>
</feature>
<gene>
    <name evidence="3" type="ORF">H9758_04985</name>
</gene>
<evidence type="ECO:0000256" key="1">
    <source>
        <dbReference type="SAM" id="Phobius"/>
    </source>
</evidence>
<protein>
    <submittedName>
        <fullName evidence="3">DUF3810 domain-containing protein</fullName>
    </submittedName>
</protein>
<name>A0A9D2NKK5_9FIRM</name>
<evidence type="ECO:0000256" key="2">
    <source>
        <dbReference type="SAM" id="SignalP"/>
    </source>
</evidence>
<dbReference type="Pfam" id="PF12725">
    <property type="entry name" value="DUF3810"/>
    <property type="match status" value="1"/>
</dbReference>
<comment type="caution">
    <text evidence="3">The sequence shown here is derived from an EMBL/GenBank/DDBJ whole genome shotgun (WGS) entry which is preliminary data.</text>
</comment>
<dbReference type="EMBL" id="DWWO01000063">
    <property type="protein sequence ID" value="HJC33932.1"/>
    <property type="molecule type" value="Genomic_DNA"/>
</dbReference>
<keyword evidence="1" id="KW-0472">Membrane</keyword>
<reference evidence="3" key="2">
    <citation type="submission" date="2021-04" db="EMBL/GenBank/DDBJ databases">
        <authorList>
            <person name="Gilroy R."/>
        </authorList>
    </citation>
    <scope>NUCLEOTIDE SEQUENCE</scope>
    <source>
        <strain evidence="3">ChiW19-954</strain>
    </source>
</reference>
<keyword evidence="1" id="KW-1133">Transmembrane helix</keyword>
<sequence length="383" mass="42211">MHSGSMRRCTAAALLLVSSAALMILSANVPAFAEWYSGAVYPLAVNSIGRISGLFPFSVSEIGIYILLTAFFVTLARMVIRLAGSRTGRETVATKPGIAGQTAGKRTGRSSAAIFVSWLSGVLLAAGILAFLYTACCGINYHRRSFSEEEGIVTYQYSADDLKEICLWLTEEVNVRADEVTRDAEGLLVLDASEQDGGVEAMRKLAGEFPSLAGYYPKPKALILSEILSYQGLTGIYLPFAVEANYNGDMPAYDKPFTVCHELSHLRGLMEEQEANFVAFLACTGSERTDFQYSGYLSGWVYCMNALYRADYESWQEVRGMLDEKAEPDLTANNAFWDRYEGTISETAERINDTYLKANGQADGVQSYNRMVDLIVAYFHDMI</sequence>
<keyword evidence="1" id="KW-0812">Transmembrane</keyword>
<evidence type="ECO:0000313" key="4">
    <source>
        <dbReference type="Proteomes" id="UP000823890"/>
    </source>
</evidence>
<dbReference type="Proteomes" id="UP000823890">
    <property type="component" value="Unassembled WGS sequence"/>
</dbReference>
<evidence type="ECO:0000313" key="3">
    <source>
        <dbReference type="EMBL" id="HJC33932.1"/>
    </source>
</evidence>
<organism evidence="3 4">
    <name type="scientific">Candidatus Mediterraneibacter faecipullorum</name>
    <dbReference type="NCBI Taxonomy" id="2838670"/>
    <lineage>
        <taxon>Bacteria</taxon>
        <taxon>Bacillati</taxon>
        <taxon>Bacillota</taxon>
        <taxon>Clostridia</taxon>
        <taxon>Lachnospirales</taxon>
        <taxon>Lachnospiraceae</taxon>
        <taxon>Mediterraneibacter</taxon>
    </lineage>
</organism>
<feature type="transmembrane region" description="Helical" evidence="1">
    <location>
        <begin position="62"/>
        <end position="80"/>
    </location>
</feature>
<feature type="signal peptide" evidence="2">
    <location>
        <begin position="1"/>
        <end position="33"/>
    </location>
</feature>
<keyword evidence="2" id="KW-0732">Signal</keyword>
<reference evidence="3" key="1">
    <citation type="journal article" date="2021" name="PeerJ">
        <title>Extensive microbial diversity within the chicken gut microbiome revealed by metagenomics and culture.</title>
        <authorList>
            <person name="Gilroy R."/>
            <person name="Ravi A."/>
            <person name="Getino M."/>
            <person name="Pursley I."/>
            <person name="Horton D.L."/>
            <person name="Alikhan N.F."/>
            <person name="Baker D."/>
            <person name="Gharbi K."/>
            <person name="Hall N."/>
            <person name="Watson M."/>
            <person name="Adriaenssens E.M."/>
            <person name="Foster-Nyarko E."/>
            <person name="Jarju S."/>
            <person name="Secka A."/>
            <person name="Antonio M."/>
            <person name="Oren A."/>
            <person name="Chaudhuri R.R."/>
            <person name="La Ragione R."/>
            <person name="Hildebrand F."/>
            <person name="Pallen M.J."/>
        </authorList>
    </citation>
    <scope>NUCLEOTIDE SEQUENCE</scope>
    <source>
        <strain evidence="3">ChiW19-954</strain>
    </source>
</reference>
<dbReference type="AlphaFoldDB" id="A0A9D2NKK5"/>
<accession>A0A9D2NKK5</accession>
<feature type="transmembrane region" description="Helical" evidence="1">
    <location>
        <begin position="112"/>
        <end position="133"/>
    </location>
</feature>
<dbReference type="InterPro" id="IPR024294">
    <property type="entry name" value="DUF3810"/>
</dbReference>
<proteinExistence type="predicted"/>